<reference evidence="2" key="1">
    <citation type="submission" date="2018-09" db="EMBL/GenBank/DDBJ databases">
        <authorList>
            <person name="Livingstone P.G."/>
            <person name="Whitworth D.E."/>
        </authorList>
    </citation>
    <scope>NUCLEOTIDE SEQUENCE [LARGE SCALE GENOMIC DNA]</scope>
    <source>
        <strain evidence="2">AB050A</strain>
    </source>
</reference>
<dbReference type="AlphaFoldDB" id="A0A3A8PDW6"/>
<proteinExistence type="predicted"/>
<dbReference type="InterPro" id="IPR029058">
    <property type="entry name" value="AB_hydrolase_fold"/>
</dbReference>
<dbReference type="EMBL" id="RAWK01000378">
    <property type="protein sequence ID" value="RKH54616.1"/>
    <property type="molecule type" value="Genomic_DNA"/>
</dbReference>
<accession>A0A3A8PDW6</accession>
<dbReference type="SUPFAM" id="SSF53474">
    <property type="entry name" value="alpha/beta-Hydrolases"/>
    <property type="match status" value="1"/>
</dbReference>
<keyword evidence="2" id="KW-1185">Reference proteome</keyword>
<dbReference type="Proteomes" id="UP000267003">
    <property type="component" value="Unassembled WGS sequence"/>
</dbReference>
<comment type="caution">
    <text evidence="1">The sequence shown here is derived from an EMBL/GenBank/DDBJ whole genome shotgun (WGS) entry which is preliminary data.</text>
</comment>
<dbReference type="OrthoDB" id="5491217at2"/>
<gene>
    <name evidence="1" type="ORF">D7W81_38050</name>
</gene>
<sequence>MPPAALRAAPSRIQEQSMVHTSGIPRRISLWAGVALALVGTLTGCAPPGPEDLPGEPQVTLDSQSQALAYPNGSSRTVVSRRVVYKDASGGYQAAPGFEQFRAAGASDSTLHAIRIAQVEAPSVREAIVFMTAGQKISSSGHSSGVTGQSSNWDASCDGVSCANVVLDGRSLAMKLNALGWFPAGKTHLSVVNDNNFDHLFDSDTKQRIVNGFVHWLQAQIRPETRSIYLAGSSRGGCLVMRMAQALRANTALDGITLYVSSLDGVCRNSQGELGTFDTKVNNPVRPSGTFYGAWATNLSAEFPRRARLHLYQVVGGQEVAPATGIRAFSGYAGTTPPSKGTDLDWGWYKQTWVKWQHKEIGNPYTEPRTSDQPLAISETIDAQLTWLASLL</sequence>
<protein>
    <recommendedName>
        <fullName evidence="3">Alpha/beta hydrolase</fullName>
    </recommendedName>
</protein>
<evidence type="ECO:0008006" key="3">
    <source>
        <dbReference type="Google" id="ProtNLM"/>
    </source>
</evidence>
<organism evidence="1 2">
    <name type="scientific">Corallococcus aberystwythensis</name>
    <dbReference type="NCBI Taxonomy" id="2316722"/>
    <lineage>
        <taxon>Bacteria</taxon>
        <taxon>Pseudomonadati</taxon>
        <taxon>Myxococcota</taxon>
        <taxon>Myxococcia</taxon>
        <taxon>Myxococcales</taxon>
        <taxon>Cystobacterineae</taxon>
        <taxon>Myxococcaceae</taxon>
        <taxon>Corallococcus</taxon>
    </lineage>
</organism>
<name>A0A3A8PDW6_9BACT</name>
<evidence type="ECO:0000313" key="1">
    <source>
        <dbReference type="EMBL" id="RKH54616.1"/>
    </source>
</evidence>
<evidence type="ECO:0000313" key="2">
    <source>
        <dbReference type="Proteomes" id="UP000267003"/>
    </source>
</evidence>